<proteinExistence type="predicted"/>
<protein>
    <recommendedName>
        <fullName evidence="4">F-box domain-containing protein</fullName>
    </recommendedName>
</protein>
<name>A0A8H2WUW3_9AGAM</name>
<dbReference type="AlphaFoldDB" id="A0A8H2WUW3"/>
<gene>
    <name evidence="2" type="ORF">RDB_LOCUS55926</name>
</gene>
<dbReference type="SUPFAM" id="SSF52058">
    <property type="entry name" value="L domain-like"/>
    <property type="match status" value="1"/>
</dbReference>
<feature type="compositionally biased region" description="Acidic residues" evidence="1">
    <location>
        <begin position="535"/>
        <end position="544"/>
    </location>
</feature>
<feature type="region of interest" description="Disordered" evidence="1">
    <location>
        <begin position="523"/>
        <end position="559"/>
    </location>
</feature>
<evidence type="ECO:0000313" key="2">
    <source>
        <dbReference type="EMBL" id="CAE6401642.1"/>
    </source>
</evidence>
<evidence type="ECO:0000256" key="1">
    <source>
        <dbReference type="SAM" id="MobiDB-lite"/>
    </source>
</evidence>
<comment type="caution">
    <text evidence="2">The sequence shown here is derived from an EMBL/GenBank/DDBJ whole genome shotgun (WGS) entry which is preliminary data.</text>
</comment>
<accession>A0A8H2WUW3</accession>
<dbReference type="InterPro" id="IPR032675">
    <property type="entry name" value="LRR_dom_sf"/>
</dbReference>
<sequence length="559" mass="63424">MATATPWVTGGSETTVSFGFTQQKQGRIHNDMQGINKLPAELLSRIFVIGEASDRSTRPRMRYYTGFQEVVTRVCYRWREVAIGCPILWTYIHITRPSLYRLASLYLQRAGPSSLLDIDLELRTRFWRVLDIDSSDWETQLDKVPHLLRFLISRGATVDRWRSLTVCAKQPDVLYAIIGFINARPARSLQLFSCRWKYWRHDLEGDEEERSLSYPHLFSESFSFSSSMMPKLRSVELNALPWEYVFNRSPNYPLLTKLTNLTLTSAYIPCEPRDLQNLLVSNPELEHLSLNISKQAATAFEGIDPEPGTFRVRLSKLHSLSLSTGGYTGWVASMLPVIEAPALRRFSVSGDFVLLLSGLNLAQYIMGGKLPLQYDTLDDDPGTQNNTAAYPLLDELDISMLTVMTELLLDMLASLPTVTKLHVSSWHVKQLKSTPGILPNLAHLYCTRMSYGHLGELLRNRMDAGFPIGTVHIDRIGLEEVGWLLPEEVEYSEYYPEWAYELDCDESDQGSIDGWEDEDILERSSNGELRVMSDDVYESSDEESLSTSTPESEGTVAND</sequence>
<reference evidence="2" key="1">
    <citation type="submission" date="2021-01" db="EMBL/GenBank/DDBJ databases">
        <authorList>
            <person name="Kaushik A."/>
        </authorList>
    </citation>
    <scope>NUCLEOTIDE SEQUENCE</scope>
    <source>
        <strain evidence="2">AG1-1C</strain>
    </source>
</reference>
<evidence type="ECO:0008006" key="4">
    <source>
        <dbReference type="Google" id="ProtNLM"/>
    </source>
</evidence>
<dbReference type="EMBL" id="CAJMWS010000303">
    <property type="protein sequence ID" value="CAE6401642.1"/>
    <property type="molecule type" value="Genomic_DNA"/>
</dbReference>
<evidence type="ECO:0000313" key="3">
    <source>
        <dbReference type="Proteomes" id="UP000663846"/>
    </source>
</evidence>
<dbReference type="Gene3D" id="3.80.10.10">
    <property type="entry name" value="Ribonuclease Inhibitor"/>
    <property type="match status" value="1"/>
</dbReference>
<organism evidence="2 3">
    <name type="scientific">Rhizoctonia solani</name>
    <dbReference type="NCBI Taxonomy" id="456999"/>
    <lineage>
        <taxon>Eukaryota</taxon>
        <taxon>Fungi</taxon>
        <taxon>Dikarya</taxon>
        <taxon>Basidiomycota</taxon>
        <taxon>Agaricomycotina</taxon>
        <taxon>Agaricomycetes</taxon>
        <taxon>Cantharellales</taxon>
        <taxon>Ceratobasidiaceae</taxon>
        <taxon>Rhizoctonia</taxon>
    </lineage>
</organism>
<feature type="compositionally biased region" description="Low complexity" evidence="1">
    <location>
        <begin position="545"/>
        <end position="559"/>
    </location>
</feature>
<dbReference type="Proteomes" id="UP000663846">
    <property type="component" value="Unassembled WGS sequence"/>
</dbReference>